<accession>A0A1G2P3S6</accession>
<proteinExistence type="predicted"/>
<feature type="region of interest" description="Disordered" evidence="1">
    <location>
        <begin position="23"/>
        <end position="43"/>
    </location>
</feature>
<dbReference type="EMBL" id="MHSH01000007">
    <property type="protein sequence ID" value="OHA42369.1"/>
    <property type="molecule type" value="Genomic_DNA"/>
</dbReference>
<evidence type="ECO:0008006" key="5">
    <source>
        <dbReference type="Google" id="ProtNLM"/>
    </source>
</evidence>
<dbReference type="AlphaFoldDB" id="A0A1G2P3S6"/>
<protein>
    <recommendedName>
        <fullName evidence="5">Baseplate protein J-like domain-containing protein</fullName>
    </recommendedName>
</protein>
<evidence type="ECO:0000256" key="1">
    <source>
        <dbReference type="SAM" id="MobiDB-lite"/>
    </source>
</evidence>
<feature type="transmembrane region" description="Helical" evidence="2">
    <location>
        <begin position="49"/>
        <end position="71"/>
    </location>
</feature>
<sequence length="426" mass="46380">MEDVIPLKKRSIRHIPLPTRSEALKKSERSVTPEEGGDDGKKSGGRKMAIWTVAFIFVVGLIMVASTYFAVADVTIVPREVRVPVNVEMSATPSSSDGDVFYKPLSIEKTYSKEVLATGEEHVEKKASGKIMIYNNWSTSSQRLIKNTRFETAAGLIFRIAESVNVPGQKILGGSVTPGSVETIVYADAPGPRYNIGPSTFTIPGFKSDSARYSGFTARSSSPMSGGFVGNMKKVEKAELNTAVAELKQQSMDDAYESFKAQAPENLVVTRGAIFSVYSDEPTVSSTGDKTLVTITASSTVYVFDRQALSIYLAQKVFTSYGGEPIAVGNFDELSFAQKAETFSGKAPVANRIVFAVTGEADFIWQFDALAISEQLAGKQLKNINSVLSKFESIRTAEASIKPFWKRIFPKSSDKIRVKSVLDDKS</sequence>
<organism evidence="3 4">
    <name type="scientific">Candidatus Taylorbacteria bacterium RIFCSPLOWO2_02_FULL_46_40</name>
    <dbReference type="NCBI Taxonomy" id="1802329"/>
    <lineage>
        <taxon>Bacteria</taxon>
        <taxon>Candidatus Tayloriibacteriota</taxon>
    </lineage>
</organism>
<gene>
    <name evidence="3" type="ORF">A3H68_02060</name>
</gene>
<keyword evidence="2" id="KW-1133">Transmembrane helix</keyword>
<reference evidence="3 4" key="1">
    <citation type="journal article" date="2016" name="Nat. Commun.">
        <title>Thousands of microbial genomes shed light on interconnected biogeochemical processes in an aquifer system.</title>
        <authorList>
            <person name="Anantharaman K."/>
            <person name="Brown C.T."/>
            <person name="Hug L.A."/>
            <person name="Sharon I."/>
            <person name="Castelle C.J."/>
            <person name="Probst A.J."/>
            <person name="Thomas B.C."/>
            <person name="Singh A."/>
            <person name="Wilkins M.J."/>
            <person name="Karaoz U."/>
            <person name="Brodie E.L."/>
            <person name="Williams K.H."/>
            <person name="Hubbard S.S."/>
            <person name="Banfield J.F."/>
        </authorList>
    </citation>
    <scope>NUCLEOTIDE SEQUENCE [LARGE SCALE GENOMIC DNA]</scope>
</reference>
<evidence type="ECO:0000313" key="3">
    <source>
        <dbReference type="EMBL" id="OHA42369.1"/>
    </source>
</evidence>
<name>A0A1G2P3S6_9BACT</name>
<keyword evidence="2" id="KW-0472">Membrane</keyword>
<comment type="caution">
    <text evidence="3">The sequence shown here is derived from an EMBL/GenBank/DDBJ whole genome shotgun (WGS) entry which is preliminary data.</text>
</comment>
<dbReference type="Proteomes" id="UP000176429">
    <property type="component" value="Unassembled WGS sequence"/>
</dbReference>
<feature type="compositionally biased region" description="Basic and acidic residues" evidence="1">
    <location>
        <begin position="23"/>
        <end position="42"/>
    </location>
</feature>
<evidence type="ECO:0000313" key="4">
    <source>
        <dbReference type="Proteomes" id="UP000176429"/>
    </source>
</evidence>
<evidence type="ECO:0000256" key="2">
    <source>
        <dbReference type="SAM" id="Phobius"/>
    </source>
</evidence>
<keyword evidence="2" id="KW-0812">Transmembrane</keyword>